<proteinExistence type="predicted"/>
<dbReference type="EMBL" id="GU474939">
    <property type="protein sequence ID" value="ADI20278.1"/>
    <property type="molecule type" value="Genomic_DNA"/>
</dbReference>
<dbReference type="AlphaFoldDB" id="E0Y0T7"/>
<name>E0Y0T7_9SPHI</name>
<sequence>MNHSSALEFSSHLPVSVYGTRCLYLKLRGFSWMFLGTLSDCPKTLGTIDLLQVLRICLQVL</sequence>
<protein>
    <submittedName>
        <fullName evidence="1">Uncharacterized protein</fullName>
    </submittedName>
</protein>
<reference evidence="1" key="1">
    <citation type="journal article" date="2011" name="Environ. Microbiol.">
        <title>Time-series analyses of Monterey Bay coastal microbial picoplankton using a 'genome proxy' microarray.</title>
        <authorList>
            <person name="Rich V.I."/>
            <person name="Pham V.D."/>
            <person name="Eppley J."/>
            <person name="Shi Y."/>
            <person name="DeLong E.F."/>
        </authorList>
    </citation>
    <scope>NUCLEOTIDE SEQUENCE</scope>
</reference>
<organism evidence="1">
    <name type="scientific">uncultured Sphingobacterium sp. EB080_L08E11</name>
    <dbReference type="NCBI Taxonomy" id="710992"/>
    <lineage>
        <taxon>Bacteria</taxon>
        <taxon>Pseudomonadati</taxon>
        <taxon>Bacteroidota</taxon>
        <taxon>Sphingobacteriia</taxon>
        <taxon>Sphingobacteriales</taxon>
        <taxon>Sphingobacteriaceae</taxon>
        <taxon>Sphingobacterium</taxon>
        <taxon>environmental samples</taxon>
    </lineage>
</organism>
<evidence type="ECO:0000313" key="1">
    <source>
        <dbReference type="EMBL" id="ADI20278.1"/>
    </source>
</evidence>
<accession>E0Y0T7</accession>